<dbReference type="GO" id="GO:0008413">
    <property type="term" value="F:8-oxo-7,8-dihydroguanosine triphosphate pyrophosphatase activity"/>
    <property type="evidence" value="ECO:0007669"/>
    <property type="project" value="TreeGrafter"/>
</dbReference>
<dbReference type="STRING" id="747525.W4JQU7"/>
<gene>
    <name evidence="7" type="ORF">HETIRDRAFT_330154</name>
</gene>
<dbReference type="eggNOG" id="ENOG502S254">
    <property type="taxonomic scope" value="Eukaryota"/>
</dbReference>
<dbReference type="HOGENOM" id="CLU_037162_11_1_1"/>
<dbReference type="EMBL" id="KI925465">
    <property type="protein sequence ID" value="ETW75834.1"/>
    <property type="molecule type" value="Genomic_DNA"/>
</dbReference>
<dbReference type="Pfam" id="PF00293">
    <property type="entry name" value="NUDIX"/>
    <property type="match status" value="1"/>
</dbReference>
<name>W4JQU7_HETIT</name>
<dbReference type="PANTHER" id="PTHR43758:SF2">
    <property type="entry name" value="OXIDIZED PURINE NUCLEOSIDE TRIPHOSPHATE HYDROLASE"/>
    <property type="match status" value="1"/>
</dbReference>
<proteinExistence type="inferred from homology"/>
<dbReference type="GeneID" id="20671554"/>
<comment type="similarity">
    <text evidence="2">Belongs to the Nudix hydrolase family.</text>
</comment>
<keyword evidence="5" id="KW-0460">Magnesium</keyword>
<evidence type="ECO:0000256" key="3">
    <source>
        <dbReference type="ARBA" id="ARBA00022723"/>
    </source>
</evidence>
<organism evidence="7 8">
    <name type="scientific">Heterobasidion irregulare (strain TC 32-1)</name>
    <dbReference type="NCBI Taxonomy" id="747525"/>
    <lineage>
        <taxon>Eukaryota</taxon>
        <taxon>Fungi</taxon>
        <taxon>Dikarya</taxon>
        <taxon>Basidiomycota</taxon>
        <taxon>Agaricomycotina</taxon>
        <taxon>Agaricomycetes</taxon>
        <taxon>Russulales</taxon>
        <taxon>Bondarzewiaceae</taxon>
        <taxon>Heterobasidion</taxon>
        <taxon>Heterobasidion annosum species complex</taxon>
    </lineage>
</organism>
<dbReference type="AlphaFoldDB" id="W4JQU7"/>
<dbReference type="InParanoid" id="W4JQU7"/>
<protein>
    <recommendedName>
        <fullName evidence="6">Nudix hydrolase domain-containing protein</fullName>
    </recommendedName>
</protein>
<dbReference type="SUPFAM" id="SSF55811">
    <property type="entry name" value="Nudix"/>
    <property type="match status" value="1"/>
</dbReference>
<evidence type="ECO:0000256" key="5">
    <source>
        <dbReference type="ARBA" id="ARBA00022842"/>
    </source>
</evidence>
<dbReference type="GO" id="GO:0046872">
    <property type="term" value="F:metal ion binding"/>
    <property type="evidence" value="ECO:0007669"/>
    <property type="project" value="UniProtKB-KW"/>
</dbReference>
<dbReference type="KEGG" id="hir:HETIRDRAFT_330154"/>
<evidence type="ECO:0000313" key="7">
    <source>
        <dbReference type="EMBL" id="ETW75834.1"/>
    </source>
</evidence>
<dbReference type="InterPro" id="IPR015797">
    <property type="entry name" value="NUDIX_hydrolase-like_dom_sf"/>
</dbReference>
<dbReference type="InterPro" id="IPR000086">
    <property type="entry name" value="NUDIX_hydrolase_dom"/>
</dbReference>
<sequence length="146" mass="16465">GGKVEPGETVAEAAARELKEEAGIEAPLEHYGTFLFVTRGGSEWAFQIEIFRAEDYSGTLVETDEMRFQWFAMPESAKAEPSQFTAISSTAATEPDLLAIPFDNMWESDKYWLPLLLSKHRFIGRTDFDSVSESFVLKKWWFGVAA</sequence>
<keyword evidence="3" id="KW-0479">Metal-binding</keyword>
<dbReference type="RefSeq" id="XP_009552083.1">
    <property type="nucleotide sequence ID" value="XM_009553788.1"/>
</dbReference>
<dbReference type="PANTHER" id="PTHR43758">
    <property type="entry name" value="7,8-DIHYDRO-8-OXOGUANINE TRIPHOSPHATASE"/>
    <property type="match status" value="1"/>
</dbReference>
<evidence type="ECO:0000256" key="2">
    <source>
        <dbReference type="ARBA" id="ARBA00005582"/>
    </source>
</evidence>
<dbReference type="PROSITE" id="PS00893">
    <property type="entry name" value="NUDIX_BOX"/>
    <property type="match status" value="1"/>
</dbReference>
<dbReference type="InterPro" id="IPR020084">
    <property type="entry name" value="NUDIX_hydrolase_CS"/>
</dbReference>
<keyword evidence="8" id="KW-1185">Reference proteome</keyword>
<evidence type="ECO:0000259" key="6">
    <source>
        <dbReference type="PROSITE" id="PS51462"/>
    </source>
</evidence>
<accession>W4JQU7</accession>
<evidence type="ECO:0000256" key="4">
    <source>
        <dbReference type="ARBA" id="ARBA00022801"/>
    </source>
</evidence>
<dbReference type="PROSITE" id="PS51462">
    <property type="entry name" value="NUDIX"/>
    <property type="match status" value="1"/>
</dbReference>
<dbReference type="GO" id="GO:0042262">
    <property type="term" value="P:DNA protection"/>
    <property type="evidence" value="ECO:0007669"/>
    <property type="project" value="TreeGrafter"/>
</dbReference>
<dbReference type="Proteomes" id="UP000030671">
    <property type="component" value="Unassembled WGS sequence"/>
</dbReference>
<feature type="domain" description="Nudix hydrolase" evidence="6">
    <location>
        <begin position="1"/>
        <end position="93"/>
    </location>
</feature>
<reference evidence="7 8" key="1">
    <citation type="journal article" date="2012" name="New Phytol.">
        <title>Insight into trade-off between wood decay and parasitism from the genome of a fungal forest pathogen.</title>
        <authorList>
            <person name="Olson A."/>
            <person name="Aerts A."/>
            <person name="Asiegbu F."/>
            <person name="Belbahri L."/>
            <person name="Bouzid O."/>
            <person name="Broberg A."/>
            <person name="Canback B."/>
            <person name="Coutinho P.M."/>
            <person name="Cullen D."/>
            <person name="Dalman K."/>
            <person name="Deflorio G."/>
            <person name="van Diepen L.T."/>
            <person name="Dunand C."/>
            <person name="Duplessis S."/>
            <person name="Durling M."/>
            <person name="Gonthier P."/>
            <person name="Grimwood J."/>
            <person name="Fossdal C.G."/>
            <person name="Hansson D."/>
            <person name="Henrissat B."/>
            <person name="Hietala A."/>
            <person name="Himmelstrand K."/>
            <person name="Hoffmeister D."/>
            <person name="Hogberg N."/>
            <person name="James T.Y."/>
            <person name="Karlsson M."/>
            <person name="Kohler A."/>
            <person name="Kues U."/>
            <person name="Lee Y.H."/>
            <person name="Lin Y.C."/>
            <person name="Lind M."/>
            <person name="Lindquist E."/>
            <person name="Lombard V."/>
            <person name="Lucas S."/>
            <person name="Lunden K."/>
            <person name="Morin E."/>
            <person name="Murat C."/>
            <person name="Park J."/>
            <person name="Raffaello T."/>
            <person name="Rouze P."/>
            <person name="Salamov A."/>
            <person name="Schmutz J."/>
            <person name="Solheim H."/>
            <person name="Stahlberg J."/>
            <person name="Velez H."/>
            <person name="de Vries R.P."/>
            <person name="Wiebenga A."/>
            <person name="Woodward S."/>
            <person name="Yakovlev I."/>
            <person name="Garbelotto M."/>
            <person name="Martin F."/>
            <person name="Grigoriev I.V."/>
            <person name="Stenlid J."/>
        </authorList>
    </citation>
    <scope>NUCLEOTIDE SEQUENCE [LARGE SCALE GENOMIC DNA]</scope>
    <source>
        <strain evidence="7 8">TC 32-1</strain>
    </source>
</reference>
<evidence type="ECO:0000256" key="1">
    <source>
        <dbReference type="ARBA" id="ARBA00001946"/>
    </source>
</evidence>
<evidence type="ECO:0000313" key="8">
    <source>
        <dbReference type="Proteomes" id="UP000030671"/>
    </source>
</evidence>
<feature type="non-terminal residue" evidence="7">
    <location>
        <position position="1"/>
    </location>
</feature>
<dbReference type="OrthoDB" id="447842at2759"/>
<dbReference type="GO" id="GO:0005737">
    <property type="term" value="C:cytoplasm"/>
    <property type="evidence" value="ECO:0007669"/>
    <property type="project" value="TreeGrafter"/>
</dbReference>
<keyword evidence="4" id="KW-0378">Hydrolase</keyword>
<dbReference type="CDD" id="cd03427">
    <property type="entry name" value="NUDIX_MTH1_Nudt1"/>
    <property type="match status" value="1"/>
</dbReference>
<comment type="cofactor">
    <cofactor evidence="1">
        <name>Mg(2+)</name>
        <dbReference type="ChEBI" id="CHEBI:18420"/>
    </cofactor>
</comment>
<dbReference type="Gene3D" id="3.90.79.10">
    <property type="entry name" value="Nucleoside Triphosphate Pyrophosphohydrolase"/>
    <property type="match status" value="1"/>
</dbReference>